<keyword evidence="13" id="KW-1185">Reference proteome</keyword>
<keyword evidence="4 10" id="KW-0436">Ligase</keyword>
<evidence type="ECO:0000256" key="7">
    <source>
        <dbReference type="ARBA" id="ARBA00022840"/>
    </source>
</evidence>
<evidence type="ECO:0000256" key="8">
    <source>
        <dbReference type="ARBA" id="ARBA00030585"/>
    </source>
</evidence>
<comment type="pathway">
    <text evidence="1 10">Sulfur metabolism; glutathione biosynthesis; glutathione from L-cysteine and L-glutamate: step 1/2.</text>
</comment>
<comment type="catalytic activity">
    <reaction evidence="10">
        <text>L-cysteine + L-glutamate + ATP = gamma-L-glutamyl-L-cysteine + ADP + phosphate + H(+)</text>
        <dbReference type="Rhea" id="RHEA:13285"/>
        <dbReference type="ChEBI" id="CHEBI:15378"/>
        <dbReference type="ChEBI" id="CHEBI:29985"/>
        <dbReference type="ChEBI" id="CHEBI:30616"/>
        <dbReference type="ChEBI" id="CHEBI:35235"/>
        <dbReference type="ChEBI" id="CHEBI:43474"/>
        <dbReference type="ChEBI" id="CHEBI:58173"/>
        <dbReference type="ChEBI" id="CHEBI:456216"/>
        <dbReference type="EC" id="6.3.2.2"/>
    </reaction>
</comment>
<dbReference type="Gene3D" id="3.30.590.50">
    <property type="match status" value="2"/>
</dbReference>
<dbReference type="GO" id="GO:0006750">
    <property type="term" value="P:glutathione biosynthetic process"/>
    <property type="evidence" value="ECO:0007669"/>
    <property type="project" value="UniProtKB-UniRule"/>
</dbReference>
<sequence length="790" mass="85600">MATSPPPDAPRPPAAPRRHGDAPDDAPPPPKTYSWRELLPRMEEIRAVATDQFIAAWRNPRAKYTPVFTWHETMGYLIVKRDPAARRAVLSPRAAAVAREMGCADPSPDDPLLSPADEATRTRWHTAHACFALRCDPPVTRAFSFARLALETQECLAARRRLLKARLRPDEMLLSISQFPLLGAGTYVEGQTPPGGPLLRSQILSDACVDPDPAFVLEIGGISDRRGAVPYTGIPVFRDTNTPWPFVDPDLPASSPAAAAAPPSVPPPVPGDSGRDSACSMSNGAAVAAAAAAAAAVATTTTATAAAAPDSAAKPAPPESSKEAPRSATSEQPSNRNCVLLDSPLFGIGSGGALSVTMCAADLDEARLLFDHLAPVSAIMMALTAATPIVKGHLVDRDCYWDVRCGTTDDRTAQERAIAPLTTAKGHLRKSRFDTIDTYIGHDNPAAGPPVRKQYNDAQFSYDRAVYWKLKEGVGVDDLLALHIAHLFVRDIHWAPERMLSASTKSSRRENGANGASSAKDHHHHPRKAADNEHFRRLLGCNRQNVCLYPPNTRGSGSGWEVGFESLEVQLTDAENAAFITFIVLLSRVIISYRLNLYLPISLMDQNMARAQKVNAAQEQLFYFRRDLFGGRDGKSGGSGRISRRGNMASLRQPAALHASIAPGATASKHANGRSAGQPENAEYVELTIDEIFNGSKAYGVVGILNIIYSYLPTMRLEYEVEQALRRQLNLVKRRASGKLCTLATWMRNFVRCHPDYRHDSVVPPSTNYDLLCAMNAIEEGTLAAPELLG</sequence>
<dbReference type="PANTHER" id="PTHR11164">
    <property type="entry name" value="GLUTAMATE CYSTEINE LIGASE"/>
    <property type="match status" value="1"/>
</dbReference>
<dbReference type="InterPro" id="IPR014746">
    <property type="entry name" value="Gln_synth/guanido_kin_cat_dom"/>
</dbReference>
<dbReference type="GO" id="GO:0004357">
    <property type="term" value="F:glutamate-cysteine ligase activity"/>
    <property type="evidence" value="ECO:0007669"/>
    <property type="project" value="UniProtKB-UniRule"/>
</dbReference>
<feature type="region of interest" description="Disordered" evidence="11">
    <location>
        <begin position="1"/>
        <end position="32"/>
    </location>
</feature>
<feature type="region of interest" description="Disordered" evidence="11">
    <location>
        <begin position="247"/>
        <end position="280"/>
    </location>
</feature>
<keyword evidence="7 10" id="KW-0067">ATP-binding</keyword>
<evidence type="ECO:0000256" key="2">
    <source>
        <dbReference type="ARBA" id="ARBA00008100"/>
    </source>
</evidence>
<dbReference type="EMBL" id="JANBUL010000038">
    <property type="protein sequence ID" value="KAJ2783852.1"/>
    <property type="molecule type" value="Genomic_DNA"/>
</dbReference>
<dbReference type="Pfam" id="PF03074">
    <property type="entry name" value="GCS"/>
    <property type="match status" value="2"/>
</dbReference>
<protein>
    <recommendedName>
        <fullName evidence="3 10">Glutamate--cysteine ligase</fullName>
        <ecNumber evidence="3 10">6.3.2.2</ecNumber>
    </recommendedName>
    <alternativeName>
        <fullName evidence="9 10">Gamma-ECS</fullName>
    </alternativeName>
    <alternativeName>
        <fullName evidence="8 10">Gamma-glutamylcysteine synthetase</fullName>
    </alternativeName>
</protein>
<evidence type="ECO:0000256" key="6">
    <source>
        <dbReference type="ARBA" id="ARBA00022741"/>
    </source>
</evidence>
<keyword evidence="6 10" id="KW-0547">Nucleotide-binding</keyword>
<feature type="compositionally biased region" description="Pro residues" evidence="11">
    <location>
        <begin position="1"/>
        <end position="15"/>
    </location>
</feature>
<dbReference type="SUPFAM" id="SSF55931">
    <property type="entry name" value="Glutamine synthetase/guanido kinase"/>
    <property type="match status" value="1"/>
</dbReference>
<dbReference type="EC" id="6.3.2.2" evidence="3 10"/>
<evidence type="ECO:0000256" key="3">
    <source>
        <dbReference type="ARBA" id="ARBA00012220"/>
    </source>
</evidence>
<comment type="caution">
    <text evidence="12">The sequence shown here is derived from an EMBL/GenBank/DDBJ whole genome shotgun (WGS) entry which is preliminary data.</text>
</comment>
<dbReference type="Gene3D" id="1.10.8.960">
    <property type="match status" value="1"/>
</dbReference>
<reference evidence="12" key="1">
    <citation type="submission" date="2022-07" db="EMBL/GenBank/DDBJ databases">
        <title>Phylogenomic reconstructions and comparative analyses of Kickxellomycotina fungi.</title>
        <authorList>
            <person name="Reynolds N.K."/>
            <person name="Stajich J.E."/>
            <person name="Barry K."/>
            <person name="Grigoriev I.V."/>
            <person name="Crous P."/>
            <person name="Smith M.E."/>
        </authorList>
    </citation>
    <scope>NUCLEOTIDE SEQUENCE</scope>
    <source>
        <strain evidence="12">NBRC 105414</strain>
    </source>
</reference>
<evidence type="ECO:0000256" key="11">
    <source>
        <dbReference type="SAM" id="MobiDB-lite"/>
    </source>
</evidence>
<name>A0A9W8LKK6_9FUNG</name>
<feature type="compositionally biased region" description="Low complexity" evidence="11">
    <location>
        <begin position="304"/>
        <end position="314"/>
    </location>
</feature>
<comment type="similarity">
    <text evidence="2 10">Belongs to the glutamate--cysteine ligase type 3 family.</text>
</comment>
<accession>A0A9W8LKK6</accession>
<evidence type="ECO:0000256" key="4">
    <source>
        <dbReference type="ARBA" id="ARBA00022598"/>
    </source>
</evidence>
<evidence type="ECO:0000256" key="1">
    <source>
        <dbReference type="ARBA" id="ARBA00005006"/>
    </source>
</evidence>
<dbReference type="AlphaFoldDB" id="A0A9W8LKK6"/>
<evidence type="ECO:0000256" key="10">
    <source>
        <dbReference type="RuleBase" id="RU367135"/>
    </source>
</evidence>
<gene>
    <name evidence="12" type="primary">GSH1_1</name>
    <name evidence="12" type="ORF">H4R18_001460</name>
</gene>
<dbReference type="Proteomes" id="UP001140217">
    <property type="component" value="Unassembled WGS sequence"/>
</dbReference>
<proteinExistence type="inferred from homology"/>
<dbReference type="InterPro" id="IPR004308">
    <property type="entry name" value="GCS"/>
</dbReference>
<evidence type="ECO:0000256" key="5">
    <source>
        <dbReference type="ARBA" id="ARBA00022684"/>
    </source>
</evidence>
<dbReference type="GO" id="GO:0005524">
    <property type="term" value="F:ATP binding"/>
    <property type="evidence" value="ECO:0007669"/>
    <property type="project" value="UniProtKB-UniRule"/>
</dbReference>
<keyword evidence="5 10" id="KW-0317">Glutathione biosynthesis</keyword>
<feature type="region of interest" description="Disordered" evidence="11">
    <location>
        <begin position="503"/>
        <end position="529"/>
    </location>
</feature>
<feature type="compositionally biased region" description="Low complexity" evidence="11">
    <location>
        <begin position="252"/>
        <end position="262"/>
    </location>
</feature>
<evidence type="ECO:0000313" key="13">
    <source>
        <dbReference type="Proteomes" id="UP001140217"/>
    </source>
</evidence>
<organism evidence="12 13">
    <name type="scientific">Coemansia javaensis</name>
    <dbReference type="NCBI Taxonomy" id="2761396"/>
    <lineage>
        <taxon>Eukaryota</taxon>
        <taxon>Fungi</taxon>
        <taxon>Fungi incertae sedis</taxon>
        <taxon>Zoopagomycota</taxon>
        <taxon>Kickxellomycotina</taxon>
        <taxon>Kickxellomycetes</taxon>
        <taxon>Kickxellales</taxon>
        <taxon>Kickxellaceae</taxon>
        <taxon>Coemansia</taxon>
    </lineage>
</organism>
<dbReference type="OrthoDB" id="7939818at2759"/>
<feature type="region of interest" description="Disordered" evidence="11">
    <location>
        <begin position="304"/>
        <end position="336"/>
    </location>
</feature>
<evidence type="ECO:0000313" key="12">
    <source>
        <dbReference type="EMBL" id="KAJ2783852.1"/>
    </source>
</evidence>
<dbReference type="PANTHER" id="PTHR11164:SF0">
    <property type="entry name" value="GLUTAMATE--CYSTEINE LIGASE CATALYTIC SUBUNIT"/>
    <property type="match status" value="1"/>
</dbReference>
<evidence type="ECO:0000256" key="9">
    <source>
        <dbReference type="ARBA" id="ARBA00032122"/>
    </source>
</evidence>